<dbReference type="EMBL" id="JAHZIK010003814">
    <property type="protein sequence ID" value="MBW7462325.1"/>
    <property type="molecule type" value="Genomic_DNA"/>
</dbReference>
<gene>
    <name evidence="1" type="ORF">K0U00_50565</name>
</gene>
<dbReference type="Proteomes" id="UP001519887">
    <property type="component" value="Unassembled WGS sequence"/>
</dbReference>
<feature type="non-terminal residue" evidence="1">
    <location>
        <position position="1"/>
    </location>
</feature>
<protein>
    <submittedName>
        <fullName evidence="1">Uncharacterized protein</fullName>
    </submittedName>
</protein>
<proteinExistence type="predicted"/>
<name>A0ABS7CMY7_9BACL</name>
<sequence>MDGSDDPYEGFMYLALLYVLGGSDETLELAQKLWEGITWQWTQYGQISREFDAYYDWMHHGEGYLYLYFLGLADPGYLKNRQRAMRFAAMYTGDDPEAPNYDKEKRL</sequence>
<evidence type="ECO:0000313" key="1">
    <source>
        <dbReference type="EMBL" id="MBW7462325.1"/>
    </source>
</evidence>
<comment type="caution">
    <text evidence="1">The sequence shown here is derived from an EMBL/GenBank/DDBJ whole genome shotgun (WGS) entry which is preliminary data.</text>
</comment>
<evidence type="ECO:0000313" key="2">
    <source>
        <dbReference type="Proteomes" id="UP001519887"/>
    </source>
</evidence>
<keyword evidence="2" id="KW-1185">Reference proteome</keyword>
<dbReference type="InterPro" id="IPR058347">
    <property type="entry name" value="DUF8034"/>
</dbReference>
<feature type="non-terminal residue" evidence="1">
    <location>
        <position position="107"/>
    </location>
</feature>
<dbReference type="Pfam" id="PF26099">
    <property type="entry name" value="DUF8034"/>
    <property type="match status" value="1"/>
</dbReference>
<reference evidence="1 2" key="1">
    <citation type="submission" date="2021-07" db="EMBL/GenBank/DDBJ databases">
        <title>Paenibacillus radiodurans sp. nov., isolated from the southeastern edge of Tengger Desert.</title>
        <authorList>
            <person name="Zhang G."/>
        </authorList>
    </citation>
    <scope>NUCLEOTIDE SEQUENCE [LARGE SCALE GENOMIC DNA]</scope>
    <source>
        <strain evidence="1 2">CCM 7311</strain>
    </source>
</reference>
<organism evidence="1 2">
    <name type="scientific">Paenibacillus sepulcri</name>
    <dbReference type="NCBI Taxonomy" id="359917"/>
    <lineage>
        <taxon>Bacteria</taxon>
        <taxon>Bacillati</taxon>
        <taxon>Bacillota</taxon>
        <taxon>Bacilli</taxon>
        <taxon>Bacillales</taxon>
        <taxon>Paenibacillaceae</taxon>
        <taxon>Paenibacillus</taxon>
    </lineage>
</organism>
<accession>A0ABS7CMY7</accession>